<feature type="region of interest" description="Disordered" evidence="2">
    <location>
        <begin position="47"/>
        <end position="82"/>
    </location>
</feature>
<gene>
    <name evidence="4" type="ORF">VNI00_005759</name>
</gene>
<sequence length="210" mass="22789">MFKAFVGGLYTDQGLEVVRSWLSALFRPYAEDAYNLVRAQHGLALSDTSSSSGSSSASPSPPSSPHPDSDGHDAISLPPPNGANAQANVNIGHLALFNQQVVKMAKQVEWVTLPVQYEQHQVPAIPSTSPVNSPDLWKITKSTPIWRIRVMIGGECYGEGKGMNKKAAKNEAAKHGLAKLGILTHWYVSFVDQLQILIDLLLECRSVRGT</sequence>
<evidence type="ECO:0000313" key="5">
    <source>
        <dbReference type="Proteomes" id="UP001383192"/>
    </source>
</evidence>
<reference evidence="4 5" key="1">
    <citation type="submission" date="2024-01" db="EMBL/GenBank/DDBJ databases">
        <title>A draft genome for a cacao thread blight-causing isolate of Paramarasmius palmivorus.</title>
        <authorList>
            <person name="Baruah I.K."/>
            <person name="Bukari Y."/>
            <person name="Amoako-Attah I."/>
            <person name="Meinhardt L.W."/>
            <person name="Bailey B.A."/>
            <person name="Cohen S.P."/>
        </authorList>
    </citation>
    <scope>NUCLEOTIDE SEQUENCE [LARGE SCALE GENOMIC DNA]</scope>
    <source>
        <strain evidence="4 5">GH-12</strain>
    </source>
</reference>
<dbReference type="PROSITE" id="PS50137">
    <property type="entry name" value="DS_RBD"/>
    <property type="match status" value="1"/>
</dbReference>
<feature type="domain" description="DRBM" evidence="3">
    <location>
        <begin position="148"/>
        <end position="182"/>
    </location>
</feature>
<protein>
    <recommendedName>
        <fullName evidence="3">DRBM domain-containing protein</fullName>
    </recommendedName>
</protein>
<evidence type="ECO:0000313" key="4">
    <source>
        <dbReference type="EMBL" id="KAK7049728.1"/>
    </source>
</evidence>
<accession>A0AAW0DDU0</accession>
<dbReference type="GO" id="GO:0003723">
    <property type="term" value="F:RNA binding"/>
    <property type="evidence" value="ECO:0007669"/>
    <property type="project" value="UniProtKB-UniRule"/>
</dbReference>
<dbReference type="AlphaFoldDB" id="A0AAW0DDU0"/>
<keyword evidence="5" id="KW-1185">Reference proteome</keyword>
<keyword evidence="1" id="KW-0694">RNA-binding</keyword>
<evidence type="ECO:0000259" key="3">
    <source>
        <dbReference type="PROSITE" id="PS50137"/>
    </source>
</evidence>
<proteinExistence type="predicted"/>
<dbReference type="Proteomes" id="UP001383192">
    <property type="component" value="Unassembled WGS sequence"/>
</dbReference>
<comment type="caution">
    <text evidence="4">The sequence shown here is derived from an EMBL/GenBank/DDBJ whole genome shotgun (WGS) entry which is preliminary data.</text>
</comment>
<feature type="compositionally biased region" description="Low complexity" evidence="2">
    <location>
        <begin position="47"/>
        <end position="58"/>
    </location>
</feature>
<evidence type="ECO:0000256" key="2">
    <source>
        <dbReference type="SAM" id="MobiDB-lite"/>
    </source>
</evidence>
<dbReference type="Gene3D" id="3.30.160.20">
    <property type="match status" value="1"/>
</dbReference>
<dbReference type="EMBL" id="JAYKXP010000016">
    <property type="protein sequence ID" value="KAK7049728.1"/>
    <property type="molecule type" value="Genomic_DNA"/>
</dbReference>
<dbReference type="SUPFAM" id="SSF54768">
    <property type="entry name" value="dsRNA-binding domain-like"/>
    <property type="match status" value="1"/>
</dbReference>
<dbReference type="InterPro" id="IPR014720">
    <property type="entry name" value="dsRBD_dom"/>
</dbReference>
<name>A0AAW0DDU0_9AGAR</name>
<organism evidence="4 5">
    <name type="scientific">Paramarasmius palmivorus</name>
    <dbReference type="NCBI Taxonomy" id="297713"/>
    <lineage>
        <taxon>Eukaryota</taxon>
        <taxon>Fungi</taxon>
        <taxon>Dikarya</taxon>
        <taxon>Basidiomycota</taxon>
        <taxon>Agaricomycotina</taxon>
        <taxon>Agaricomycetes</taxon>
        <taxon>Agaricomycetidae</taxon>
        <taxon>Agaricales</taxon>
        <taxon>Marasmiineae</taxon>
        <taxon>Marasmiaceae</taxon>
        <taxon>Paramarasmius</taxon>
    </lineage>
</organism>
<dbReference type="Pfam" id="PF00035">
    <property type="entry name" value="dsrm"/>
    <property type="match status" value="1"/>
</dbReference>
<evidence type="ECO:0000256" key="1">
    <source>
        <dbReference type="PROSITE-ProRule" id="PRU00266"/>
    </source>
</evidence>